<dbReference type="EMBL" id="CAJOBD010000235">
    <property type="protein sequence ID" value="CAF3620998.1"/>
    <property type="molecule type" value="Genomic_DNA"/>
</dbReference>
<dbReference type="PANTHER" id="PTHR46641">
    <property type="entry name" value="FMRFAMIDE RECEPTOR-RELATED"/>
    <property type="match status" value="1"/>
</dbReference>
<feature type="transmembrane region" description="Helical" evidence="5">
    <location>
        <begin position="257"/>
        <end position="284"/>
    </location>
</feature>
<dbReference type="InterPro" id="IPR052954">
    <property type="entry name" value="GPCR-Ligand_Int"/>
</dbReference>
<dbReference type="InterPro" id="IPR000276">
    <property type="entry name" value="GPCR_Rhodpsn"/>
</dbReference>
<feature type="transmembrane region" description="Helical" evidence="5">
    <location>
        <begin position="20"/>
        <end position="44"/>
    </location>
</feature>
<evidence type="ECO:0000313" key="11">
    <source>
        <dbReference type="EMBL" id="CAF3964148.1"/>
    </source>
</evidence>
<evidence type="ECO:0000256" key="4">
    <source>
        <dbReference type="ARBA" id="ARBA00023136"/>
    </source>
</evidence>
<dbReference type="EMBL" id="CAJNOT010000511">
    <property type="protein sequence ID" value="CAF1006155.1"/>
    <property type="molecule type" value="Genomic_DNA"/>
</dbReference>
<evidence type="ECO:0000313" key="9">
    <source>
        <dbReference type="EMBL" id="CAF1493712.1"/>
    </source>
</evidence>
<feature type="transmembrane region" description="Helical" evidence="5">
    <location>
        <begin position="187"/>
        <end position="209"/>
    </location>
</feature>
<dbReference type="Pfam" id="PF00001">
    <property type="entry name" value="7tm_1"/>
    <property type="match status" value="1"/>
</dbReference>
<comment type="caution">
    <text evidence="8">The sequence shown here is derived from an EMBL/GenBank/DDBJ whole genome shotgun (WGS) entry which is preliminary data.</text>
</comment>
<evidence type="ECO:0000259" key="6">
    <source>
        <dbReference type="PROSITE" id="PS50262"/>
    </source>
</evidence>
<keyword evidence="4 5" id="KW-0472">Membrane</keyword>
<dbReference type="Gene3D" id="1.20.1070.10">
    <property type="entry name" value="Rhodopsin 7-helix transmembrane proteins"/>
    <property type="match status" value="1"/>
</dbReference>
<name>A0A815PCQ6_9BILA</name>
<feature type="transmembrane region" description="Helical" evidence="5">
    <location>
        <begin position="56"/>
        <end position="77"/>
    </location>
</feature>
<dbReference type="AlphaFoldDB" id="A0A815PCQ6"/>
<dbReference type="Proteomes" id="UP000663836">
    <property type="component" value="Unassembled WGS sequence"/>
</dbReference>
<evidence type="ECO:0000313" key="8">
    <source>
        <dbReference type="EMBL" id="CAF1447285.1"/>
    </source>
</evidence>
<reference evidence="8" key="1">
    <citation type="submission" date="2021-02" db="EMBL/GenBank/DDBJ databases">
        <authorList>
            <person name="Nowell W R."/>
        </authorList>
    </citation>
    <scope>NUCLEOTIDE SEQUENCE</scope>
</reference>
<keyword evidence="2 5" id="KW-0812">Transmembrane</keyword>
<dbReference type="EMBL" id="CAJOAX010008137">
    <property type="protein sequence ID" value="CAF4026408.1"/>
    <property type="molecule type" value="Genomic_DNA"/>
</dbReference>
<organism evidence="8 13">
    <name type="scientific">Rotaria sordida</name>
    <dbReference type="NCBI Taxonomy" id="392033"/>
    <lineage>
        <taxon>Eukaryota</taxon>
        <taxon>Metazoa</taxon>
        <taxon>Spiralia</taxon>
        <taxon>Gnathifera</taxon>
        <taxon>Rotifera</taxon>
        <taxon>Eurotatoria</taxon>
        <taxon>Bdelloidea</taxon>
        <taxon>Philodinida</taxon>
        <taxon>Philodinidae</taxon>
        <taxon>Rotaria</taxon>
    </lineage>
</organism>
<accession>A0A815PCQ6</accession>
<dbReference type="PROSITE" id="PS50262">
    <property type="entry name" value="G_PROTEIN_RECEP_F1_2"/>
    <property type="match status" value="1"/>
</dbReference>
<evidence type="ECO:0000256" key="2">
    <source>
        <dbReference type="ARBA" id="ARBA00022692"/>
    </source>
</evidence>
<sequence length="346" mass="40149">MNATIQTNGTLSKALEALRLSTAVLGVLIYVAGFIGNFLSFLLFIQKELRQVSTGLIFLLLNIFSTIHLLSLIVEFLSSIFEFQVLPYDIFRCQFILWLQNTTRTICSFLATTVSIDRFIRSEYPAQSRTWCTTKNVLKLFVIYCLFSMLLYAFFFHPLNVLDSDGHCSYPYDDTFRLIVLNIAPPIRFIIICVIPSILMVGCSSRMLYNIQQAKKRVVHKTTTQNAPIATIGIRIFSQNNRHDENQRKTKTVNRMLVLMVLANIISYIVTQIPFNIYVLYYGYETSNDFTFYALMRAFLLMWSSAYFGIGFYLFCITSSQFRKQFQTIIKKLCICYYPLQRRVNT</sequence>
<feature type="transmembrane region" description="Helical" evidence="5">
    <location>
        <begin position="290"/>
        <end position="315"/>
    </location>
</feature>
<dbReference type="Proteomes" id="UP000663823">
    <property type="component" value="Unassembled WGS sequence"/>
</dbReference>
<evidence type="ECO:0000256" key="1">
    <source>
        <dbReference type="ARBA" id="ARBA00004370"/>
    </source>
</evidence>
<keyword evidence="3 5" id="KW-1133">Transmembrane helix</keyword>
<dbReference type="EMBL" id="CAJNOU010005982">
    <property type="protein sequence ID" value="CAF1493712.1"/>
    <property type="molecule type" value="Genomic_DNA"/>
</dbReference>
<dbReference type="EMBL" id="CAJOBE010005192">
    <property type="protein sequence ID" value="CAF3964148.1"/>
    <property type="molecule type" value="Genomic_DNA"/>
</dbReference>
<gene>
    <name evidence="11" type="ORF">FNK824_LOCUS23956</name>
    <name evidence="10" type="ORF">JBS370_LOCUS4782</name>
    <name evidence="12" type="ORF">OTI717_LOCUS30397</name>
    <name evidence="8" type="ORF">RFH988_LOCUS36600</name>
    <name evidence="9" type="ORF">SEV965_LOCUS35708</name>
    <name evidence="7" type="ORF">ZHD862_LOCUS12790</name>
</gene>
<evidence type="ECO:0000313" key="12">
    <source>
        <dbReference type="EMBL" id="CAF4026408.1"/>
    </source>
</evidence>
<protein>
    <recommendedName>
        <fullName evidence="6">G-protein coupled receptors family 1 profile domain-containing protein</fullName>
    </recommendedName>
</protein>
<dbReference type="InterPro" id="IPR017452">
    <property type="entry name" value="GPCR_Rhodpsn_7TM"/>
</dbReference>
<dbReference type="GO" id="GO:0016020">
    <property type="term" value="C:membrane"/>
    <property type="evidence" value="ECO:0007669"/>
    <property type="project" value="UniProtKB-SubCell"/>
</dbReference>
<dbReference type="SUPFAM" id="SSF81321">
    <property type="entry name" value="Family A G protein-coupled receptor-like"/>
    <property type="match status" value="1"/>
</dbReference>
<feature type="transmembrane region" description="Helical" evidence="5">
    <location>
        <begin position="97"/>
        <end position="116"/>
    </location>
</feature>
<feature type="domain" description="G-protein coupled receptors family 1 profile" evidence="6">
    <location>
        <begin position="36"/>
        <end position="312"/>
    </location>
</feature>
<evidence type="ECO:0000313" key="10">
    <source>
        <dbReference type="EMBL" id="CAF3620998.1"/>
    </source>
</evidence>
<dbReference type="PANTHER" id="PTHR46641:SF2">
    <property type="entry name" value="FMRFAMIDE RECEPTOR"/>
    <property type="match status" value="1"/>
</dbReference>
<evidence type="ECO:0000313" key="7">
    <source>
        <dbReference type="EMBL" id="CAF1006155.1"/>
    </source>
</evidence>
<dbReference type="Proteomes" id="UP000663889">
    <property type="component" value="Unassembled WGS sequence"/>
</dbReference>
<feature type="transmembrane region" description="Helical" evidence="5">
    <location>
        <begin position="137"/>
        <end position="155"/>
    </location>
</feature>
<comment type="subcellular location">
    <subcellularLocation>
        <location evidence="1">Membrane</location>
    </subcellularLocation>
</comment>
<dbReference type="Proteomes" id="UP000663864">
    <property type="component" value="Unassembled WGS sequence"/>
</dbReference>
<evidence type="ECO:0000313" key="13">
    <source>
        <dbReference type="Proteomes" id="UP000663882"/>
    </source>
</evidence>
<evidence type="ECO:0000256" key="3">
    <source>
        <dbReference type="ARBA" id="ARBA00022989"/>
    </source>
</evidence>
<dbReference type="EMBL" id="CAJNOO010006442">
    <property type="protein sequence ID" value="CAF1447285.1"/>
    <property type="molecule type" value="Genomic_DNA"/>
</dbReference>
<dbReference type="OrthoDB" id="10008344at2759"/>
<dbReference type="Proteomes" id="UP000663874">
    <property type="component" value="Unassembled WGS sequence"/>
</dbReference>
<evidence type="ECO:0000256" key="5">
    <source>
        <dbReference type="SAM" id="Phobius"/>
    </source>
</evidence>
<proteinExistence type="predicted"/>
<dbReference type="Proteomes" id="UP000663882">
    <property type="component" value="Unassembled WGS sequence"/>
</dbReference>
<dbReference type="GO" id="GO:0004930">
    <property type="term" value="F:G protein-coupled receptor activity"/>
    <property type="evidence" value="ECO:0007669"/>
    <property type="project" value="InterPro"/>
</dbReference>